<dbReference type="OrthoDB" id="16079at2759"/>
<dbReference type="Gene3D" id="3.40.50.150">
    <property type="entry name" value="Vaccinia Virus protein VP39"/>
    <property type="match status" value="1"/>
</dbReference>
<organism evidence="2 3">
    <name type="scientific">Aspergillus ochraceoroseus</name>
    <dbReference type="NCBI Taxonomy" id="138278"/>
    <lineage>
        <taxon>Eukaryota</taxon>
        <taxon>Fungi</taxon>
        <taxon>Dikarya</taxon>
        <taxon>Ascomycota</taxon>
        <taxon>Pezizomycotina</taxon>
        <taxon>Eurotiomycetes</taxon>
        <taxon>Eurotiomycetidae</taxon>
        <taxon>Eurotiales</taxon>
        <taxon>Aspergillaceae</taxon>
        <taxon>Aspergillus</taxon>
        <taxon>Aspergillus subgen. Nidulantes</taxon>
    </lineage>
</organism>
<feature type="region of interest" description="Disordered" evidence="1">
    <location>
        <begin position="263"/>
        <end position="302"/>
    </location>
</feature>
<feature type="compositionally biased region" description="Pro residues" evidence="1">
    <location>
        <begin position="284"/>
        <end position="294"/>
    </location>
</feature>
<feature type="region of interest" description="Disordered" evidence="1">
    <location>
        <begin position="529"/>
        <end position="587"/>
    </location>
</feature>
<gene>
    <name evidence="2" type="ORF">AOCH_000038</name>
</gene>
<keyword evidence="3" id="KW-1185">Reference proteome</keyword>
<dbReference type="InterPro" id="IPR029063">
    <property type="entry name" value="SAM-dependent_MTases_sf"/>
</dbReference>
<comment type="caution">
    <text evidence="2">The sequence shown here is derived from an EMBL/GenBank/DDBJ whole genome shotgun (WGS) entry which is preliminary data.</text>
</comment>
<dbReference type="SUPFAM" id="SSF53335">
    <property type="entry name" value="S-adenosyl-L-methionine-dependent methyltransferases"/>
    <property type="match status" value="1"/>
</dbReference>
<evidence type="ECO:0000313" key="3">
    <source>
        <dbReference type="Proteomes" id="UP000034947"/>
    </source>
</evidence>
<feature type="compositionally biased region" description="Polar residues" evidence="1">
    <location>
        <begin position="578"/>
        <end position="587"/>
    </location>
</feature>
<dbReference type="Proteomes" id="UP000034947">
    <property type="component" value="Unassembled WGS sequence"/>
</dbReference>
<evidence type="ECO:0000313" key="2">
    <source>
        <dbReference type="EMBL" id="KKK12085.1"/>
    </source>
</evidence>
<dbReference type="AlphaFoldDB" id="A0A0F8W2E1"/>
<proteinExistence type="predicted"/>
<evidence type="ECO:0000256" key="1">
    <source>
        <dbReference type="SAM" id="MobiDB-lite"/>
    </source>
</evidence>
<name>A0A0F8W2E1_9EURO</name>
<evidence type="ECO:0008006" key="4">
    <source>
        <dbReference type="Google" id="ProtNLM"/>
    </source>
</evidence>
<reference evidence="2 3" key="1">
    <citation type="submission" date="2015-02" db="EMBL/GenBank/DDBJ databases">
        <title>Draft Genome Sequences of Two Closely-Related Aflatoxigenic Aspergillus Species Obtained from the Cote d'Ivoire.</title>
        <authorList>
            <person name="Moore G.G."/>
            <person name="Beltz S.B."/>
            <person name="Mack B.M."/>
        </authorList>
    </citation>
    <scope>NUCLEOTIDE SEQUENCE [LARGE SCALE GENOMIC DNA]</scope>
    <source>
        <strain evidence="2 3">SRRC1432</strain>
    </source>
</reference>
<accession>A0A0F8W2E1</accession>
<dbReference type="VEuPathDB" id="FungiDB:P175DRAFT_0526544"/>
<sequence>MPKTNRWSTLAQFPITKTLYKCLPRARNAKLANKPNIVSDKLCDDVLQRLSPFLLRNRPVDILDLWPGAGLFSSKVNDFLQPRRHVLIEPDLSFFKPLLEPLAESRPCYKLLSTDISSIHDWQTVLSEHFPEQGPGNSDSSGGVLPKNDTLLVLAHPPPTSSSKDHFTGARWWSVFMEACMRQVGLHSYGSVRLLASMPMSDSQAILARTIGERRRPALLTEQVALHAFEVAAPKDQMVGLWAFWKQWDMVVNGAARVAERTAEHGVTIPPGREYPPIERAPESPQPGRKPTPYAPRAKTPQNDGYVAAFEAADQMNSDSPDYAKAKSKRSRACTQLNQENRQVYIRNILADKQAEIDELNKSISRLAADPETKAATVDTIVKQIETVQAEFNNELSQHHFDITRSLPGLTDDKRAAFHSGTFDNALLLWDRRPFEPLLIHPEELYPRDIDRTLIYFEADSNAPAMERLSRLDPSQRDLAFRLFEAFSLTLSSQSTLTVAKLIELIFPTRSINDILKSVPSLAQYASKRPRPDFDSLSKPLHSNADGSPSPSPSSSSSSSPSPSPSSSSSSSPPPQQGQPHTPNPILSYQENLEYDLSGVHIRTLSPATLWDLCLEYQRRGSDQSAIQLNRLLGGTLTSSRSREFLDGSKKRLH</sequence>
<protein>
    <recommendedName>
        <fullName evidence="4">rRNA adenine N(6)-methyltransferase</fullName>
    </recommendedName>
</protein>
<feature type="compositionally biased region" description="Low complexity" evidence="1">
    <location>
        <begin position="553"/>
        <end position="571"/>
    </location>
</feature>
<dbReference type="EMBL" id="JYKN01003537">
    <property type="protein sequence ID" value="KKK12085.1"/>
    <property type="molecule type" value="Genomic_DNA"/>
</dbReference>